<evidence type="ECO:0000259" key="8">
    <source>
        <dbReference type="PROSITE" id="PS50847"/>
    </source>
</evidence>
<keyword evidence="3 7" id="KW-0732">Signal</keyword>
<organism evidence="9 10">
    <name type="scientific">Bifidobacterium biavatii DSM 23969</name>
    <dbReference type="NCBI Taxonomy" id="1437608"/>
    <lineage>
        <taxon>Bacteria</taxon>
        <taxon>Bacillati</taxon>
        <taxon>Actinomycetota</taxon>
        <taxon>Actinomycetes</taxon>
        <taxon>Bifidobacteriales</taxon>
        <taxon>Bifidobacteriaceae</taxon>
        <taxon>Bifidobacterium</taxon>
    </lineage>
</organism>
<dbReference type="PROSITE" id="PS50847">
    <property type="entry name" value="GRAM_POS_ANCHORING"/>
    <property type="match status" value="1"/>
</dbReference>
<keyword evidence="1" id="KW-0134">Cell wall</keyword>
<evidence type="ECO:0000256" key="4">
    <source>
        <dbReference type="ARBA" id="ARBA00023088"/>
    </source>
</evidence>
<keyword evidence="2" id="KW-0964">Secreted</keyword>
<keyword evidence="4" id="KW-0572">Peptidoglycan-anchor</keyword>
<reference evidence="9 10" key="1">
    <citation type="submission" date="2014-03" db="EMBL/GenBank/DDBJ databases">
        <title>Genomics of Bifidobacteria.</title>
        <authorList>
            <person name="Ventura M."/>
            <person name="Milani C."/>
            <person name="Lugli G.A."/>
        </authorList>
    </citation>
    <scope>NUCLEOTIDE SEQUENCE [LARGE SCALE GENOMIC DNA]</scope>
    <source>
        <strain evidence="9 10">DSM 23969</strain>
    </source>
</reference>
<dbReference type="InterPro" id="IPR026588">
    <property type="entry name" value="Choice_anch_A"/>
</dbReference>
<feature type="signal peptide" evidence="7">
    <location>
        <begin position="1"/>
        <end position="30"/>
    </location>
</feature>
<protein>
    <submittedName>
        <fullName evidence="9">Cell surface protein with Cna protein B-type domain and Gram-positive cocci surface proteins LPxTG motif profile</fullName>
    </submittedName>
</protein>
<dbReference type="InterPro" id="IPR019931">
    <property type="entry name" value="LPXTG_anchor"/>
</dbReference>
<feature type="region of interest" description="Disordered" evidence="5">
    <location>
        <begin position="1032"/>
        <end position="1060"/>
    </location>
</feature>
<accession>A0A086ZXG8</accession>
<evidence type="ECO:0000256" key="5">
    <source>
        <dbReference type="SAM" id="MobiDB-lite"/>
    </source>
</evidence>
<dbReference type="InterPro" id="IPR013783">
    <property type="entry name" value="Ig-like_fold"/>
</dbReference>
<proteinExistence type="predicted"/>
<keyword evidence="10" id="KW-1185">Reference proteome</keyword>
<dbReference type="NCBIfam" id="TIGR04215">
    <property type="entry name" value="choice_anch_A"/>
    <property type="match status" value="1"/>
</dbReference>
<comment type="caution">
    <text evidence="9">The sequence shown here is derived from an EMBL/GenBank/DDBJ whole genome shotgun (WGS) entry which is preliminary data.</text>
</comment>
<keyword evidence="6" id="KW-1133">Transmembrane helix</keyword>
<feature type="chain" id="PRO_5039339871" evidence="7">
    <location>
        <begin position="31"/>
        <end position="1428"/>
    </location>
</feature>
<evidence type="ECO:0000256" key="2">
    <source>
        <dbReference type="ARBA" id="ARBA00022525"/>
    </source>
</evidence>
<dbReference type="EMBL" id="JGYN01000010">
    <property type="protein sequence ID" value="KFI51218.1"/>
    <property type="molecule type" value="Genomic_DNA"/>
</dbReference>
<evidence type="ECO:0000313" key="10">
    <source>
        <dbReference type="Proteomes" id="UP000029108"/>
    </source>
</evidence>
<name>A0A086ZXG8_9BIFI</name>
<feature type="domain" description="Gram-positive cocci surface proteins LPxTG" evidence="8">
    <location>
        <begin position="1393"/>
        <end position="1428"/>
    </location>
</feature>
<dbReference type="Gene3D" id="2.60.40.1080">
    <property type="match status" value="1"/>
</dbReference>
<sequence>MSTPKRGGVYAKRLAASALAVSMMFGTALAGIITAPIAAYAANDGQLADGALCTPTEQSMGTEANPSSDRDTGAATWVGGDMFVGKRPANSTENNSTTNNLMNATGPYGSYAVEAEGLTVVNGKLLLNPLKNSWSDKVSGGAFRFGIAGFGSQFRPANGSTALVVGGNSNTMIDAGASTTAKVKAWSRPGFIMGYNHQGSIAGTDTGVWGGASTGALKTVGEASLQWNDGDLSKVSVKTEDNGTATEKDLSEDTFYQDYVVEDISAPLATQTATGETTISEADTTTVTRHHYISNTSKISYDFKYSDETKYGTGKGIATNESYKNREKLITFTGTNNPSMEVFTVNASDLSDTWKGTRYRGVAFAFNNIADTASVVVNVKDDQNDVTFHTGWKFYWNGTEISDGYSDAATNEVKAAYAKAAQKILWNFHDTDNLTIYGGVANEDTNGKVTEDDPSAAMLGSIIVIGNASSGNNGADPLNTTGNFESHVSTNGRVYTEGDFSMYNPYKAWNWNQPGAKEGDSASVIDMDQERHNFPWNGSYTESCSAIAWNKSDENGTALAGTTWAVYGKYDDAVNGQNALYTAVKDNDFADKDQAAGAFKIEGLKPNARYFIKEVATGDSDYQLNTNIYYAATGDASDTAVKVTQSVTKDASGNLVFGDADIYTDQTDNTKKSIINKSAGHEVAWKKTAEGDSTYKPLAGSAWQIAAKDSSDKTKVWNVEDNVNAATGVTVTSTSTELNATNSYKATLTAKVDPTEAMQHVTWTFTEASGNPKTDETAAVLSQTDNLRADVIGTSDKDATVYVKACSVSNPDVCSSVVTITVKAANVTSFTVKDSGNNDVQNNASFTVAQNGSLDFTAAVTPSVPIAWSTSNESVATVSTQSNGAKATVTMHGLGSAVITAKAGNKTVSFTVSTPSTTVYFKKTLVNWSNYYLYYDNGTEWTFAKMNRTCGDYVAVTIPQATSGKGFVFHDSTDKNSGNWYKPDTTATSNFKFTGNAVQVVELYNNSTGSTVPTACVASTTADTAAAYDGTVSAQSDESADGSSVESADADAGDVSAQTDVSGADGLAADESVADDAVESDAVADAVANDVSADGRSDVLTVADESKAASCTAKDGTVGADNKVTPGMKCDIDTVAGQFKVDGLNAGTYLLHEITAPDGYTLNKTVYQFTIGDDGNVTWDGGWPSEADVSDQSKFKTDLKPGTGNAIGDTPTEITWYKVSSEDKNPTADTYLKGAQWKLTFTPAPGSTDSAATYCVVDGNGDIATKSDNTPTCDGKKLTDVSNTDQQSGDVKNEADGIIKLTGLKFGSYELVETVAPDGYDLSTTKYTFTIDQDPTDGTVQIYRPATSTAAVQSDADGPGDVSVSDSGIVPMSGEPTEKVQDNKIPNKPGVELPATGGEGTSVFLRSGVIAVLVATFGLAFMARRRRS</sequence>
<dbReference type="Gene3D" id="2.60.40.10">
    <property type="entry name" value="Immunoglobulins"/>
    <property type="match status" value="3"/>
</dbReference>
<feature type="transmembrane region" description="Helical" evidence="6">
    <location>
        <begin position="1403"/>
        <end position="1423"/>
    </location>
</feature>
<dbReference type="SUPFAM" id="SSF49373">
    <property type="entry name" value="Invasin/intimin cell-adhesion fragments"/>
    <property type="match status" value="1"/>
</dbReference>
<dbReference type="Proteomes" id="UP000029108">
    <property type="component" value="Unassembled WGS sequence"/>
</dbReference>
<keyword evidence="6" id="KW-0472">Membrane</keyword>
<dbReference type="InterPro" id="IPR008964">
    <property type="entry name" value="Invasin/intimin_cell_adhesion"/>
</dbReference>
<evidence type="ECO:0000313" key="9">
    <source>
        <dbReference type="EMBL" id="KFI51218.1"/>
    </source>
</evidence>
<dbReference type="eggNOG" id="COG4932">
    <property type="taxonomic scope" value="Bacteria"/>
</dbReference>
<dbReference type="GO" id="GO:0005975">
    <property type="term" value="P:carbohydrate metabolic process"/>
    <property type="evidence" value="ECO:0007669"/>
    <property type="project" value="UniProtKB-ARBA"/>
</dbReference>
<evidence type="ECO:0000256" key="3">
    <source>
        <dbReference type="ARBA" id="ARBA00022729"/>
    </source>
</evidence>
<dbReference type="InterPro" id="IPR041033">
    <property type="entry name" value="SpaA_PFL_dom_1"/>
</dbReference>
<keyword evidence="6" id="KW-0812">Transmembrane</keyword>
<evidence type="ECO:0000256" key="7">
    <source>
        <dbReference type="SAM" id="SignalP"/>
    </source>
</evidence>
<gene>
    <name evidence="9" type="ORF">BBIA_0782</name>
</gene>
<evidence type="ECO:0000256" key="6">
    <source>
        <dbReference type="SAM" id="Phobius"/>
    </source>
</evidence>
<feature type="compositionally biased region" description="Polar residues" evidence="5">
    <location>
        <begin position="1032"/>
        <end position="1046"/>
    </location>
</feature>
<evidence type="ECO:0000256" key="1">
    <source>
        <dbReference type="ARBA" id="ARBA00022512"/>
    </source>
</evidence>
<dbReference type="Pfam" id="PF17802">
    <property type="entry name" value="SpaA"/>
    <property type="match status" value="2"/>
</dbReference>